<gene>
    <name evidence="1" type="ORF">PFISCL1PPCAC_2168</name>
</gene>
<organism evidence="1 2">
    <name type="scientific">Pristionchus fissidentatus</name>
    <dbReference type="NCBI Taxonomy" id="1538716"/>
    <lineage>
        <taxon>Eukaryota</taxon>
        <taxon>Metazoa</taxon>
        <taxon>Ecdysozoa</taxon>
        <taxon>Nematoda</taxon>
        <taxon>Chromadorea</taxon>
        <taxon>Rhabditida</taxon>
        <taxon>Rhabditina</taxon>
        <taxon>Diplogasteromorpha</taxon>
        <taxon>Diplogasteroidea</taxon>
        <taxon>Neodiplogasteridae</taxon>
        <taxon>Pristionchus</taxon>
    </lineage>
</organism>
<name>A0AAV5UUS9_9BILA</name>
<dbReference type="Proteomes" id="UP001432322">
    <property type="component" value="Unassembled WGS sequence"/>
</dbReference>
<dbReference type="EMBL" id="BTSY01000001">
    <property type="protein sequence ID" value="GMT10871.1"/>
    <property type="molecule type" value="Genomic_DNA"/>
</dbReference>
<evidence type="ECO:0000313" key="1">
    <source>
        <dbReference type="EMBL" id="GMT10871.1"/>
    </source>
</evidence>
<feature type="non-terminal residue" evidence="1">
    <location>
        <position position="60"/>
    </location>
</feature>
<proteinExistence type="predicted"/>
<dbReference type="AlphaFoldDB" id="A0AAV5UUS9"/>
<accession>A0AAV5UUS9</accession>
<comment type="caution">
    <text evidence="1">The sequence shown here is derived from an EMBL/GenBank/DDBJ whole genome shotgun (WGS) entry which is preliminary data.</text>
</comment>
<keyword evidence="2" id="KW-1185">Reference proteome</keyword>
<feature type="non-terminal residue" evidence="1">
    <location>
        <position position="1"/>
    </location>
</feature>
<reference evidence="1" key="1">
    <citation type="submission" date="2023-10" db="EMBL/GenBank/DDBJ databases">
        <title>Genome assembly of Pristionchus species.</title>
        <authorList>
            <person name="Yoshida K."/>
            <person name="Sommer R.J."/>
        </authorList>
    </citation>
    <scope>NUCLEOTIDE SEQUENCE</scope>
    <source>
        <strain evidence="1">RS5133</strain>
    </source>
</reference>
<protein>
    <submittedName>
        <fullName evidence="1">Uncharacterized protein</fullName>
    </submittedName>
</protein>
<sequence length="60" mass="6939">CDSFIGQFIEKMFDSLFPRSFSYHMTKHVENYRTLFSKLAQASNSLAAEFLSGVVLRRES</sequence>
<evidence type="ECO:0000313" key="2">
    <source>
        <dbReference type="Proteomes" id="UP001432322"/>
    </source>
</evidence>